<evidence type="ECO:0000256" key="2">
    <source>
        <dbReference type="ARBA" id="ARBA00009320"/>
    </source>
</evidence>
<comment type="subunit">
    <text evidence="3">Homodimer.</text>
</comment>
<dbReference type="GO" id="GO:0046416">
    <property type="term" value="P:D-amino acid metabolic process"/>
    <property type="evidence" value="ECO:0007669"/>
    <property type="project" value="InterPro"/>
</dbReference>
<keyword evidence="6 13" id="KW-0032">Aminotransferase</keyword>
<comment type="function">
    <text evidence="12">Acts on the D-isomers of alanine, leucine, aspartate, glutamate, aminobutyrate, norvaline and asparagine. The enzyme transfers an amino group from a substrate D-amino acid to the pyridoxal phosphate cofactor to form pyridoxamine and an alpha-keto acid in the first half-reaction.</text>
</comment>
<keyword evidence="8 11" id="KW-0663">Pyridoxal phosphate</keyword>
<dbReference type="EC" id="2.6.1.21" evidence="4 12"/>
<dbReference type="GO" id="GO:0005829">
    <property type="term" value="C:cytosol"/>
    <property type="evidence" value="ECO:0007669"/>
    <property type="project" value="TreeGrafter"/>
</dbReference>
<evidence type="ECO:0000256" key="7">
    <source>
        <dbReference type="ARBA" id="ARBA00022679"/>
    </source>
</evidence>
<dbReference type="InterPro" id="IPR043132">
    <property type="entry name" value="BCAT-like_C"/>
</dbReference>
<dbReference type="Proteomes" id="UP000275076">
    <property type="component" value="Unassembled WGS sequence"/>
</dbReference>
<evidence type="ECO:0000256" key="5">
    <source>
        <dbReference type="ARBA" id="ARBA00021779"/>
    </source>
</evidence>
<keyword evidence="7 13" id="KW-0808">Transferase</keyword>
<evidence type="ECO:0000256" key="3">
    <source>
        <dbReference type="ARBA" id="ARBA00011738"/>
    </source>
</evidence>
<dbReference type="CDD" id="cd01558">
    <property type="entry name" value="D-AAT_like"/>
    <property type="match status" value="1"/>
</dbReference>
<evidence type="ECO:0000313" key="13">
    <source>
        <dbReference type="EMBL" id="RSL34545.1"/>
    </source>
</evidence>
<dbReference type="InterPro" id="IPR050571">
    <property type="entry name" value="Class-IV_PLP-Dep_Aminotrnsfr"/>
</dbReference>
<dbReference type="EMBL" id="RBVX01000003">
    <property type="protein sequence ID" value="RSL34545.1"/>
    <property type="molecule type" value="Genomic_DNA"/>
</dbReference>
<dbReference type="PANTHER" id="PTHR42743:SF10">
    <property type="entry name" value="D-ALANINE AMINOTRANSFERASE"/>
    <property type="match status" value="1"/>
</dbReference>
<evidence type="ECO:0000256" key="4">
    <source>
        <dbReference type="ARBA" id="ARBA00012874"/>
    </source>
</evidence>
<sequence length="278" mass="32115">MEYVLLKNQIIHREEAYISFHDRGYHFGDGIYEVIRIYNGTPFLWEEHFNRFLRSAKELDIDLPQSLGEIKDNILTLLSKNDVRNGTVYLQMTRGEQERNHLYRRDLTPILTAFTKEGNVPISQQENGIGLWALEDIRWLRCDIKTINLLGNVMSKRKAEDQGYQEALLHRGHIVTEGSSTNVFMVKNEILYTHPANHYILNGITRLLVEQLADKEQFSLQKEAFTLEDVKQADEMFVTSTTLEIVPVTKIQGSIETNFSIGPVTRQLQQAFKQTTAV</sequence>
<dbReference type="InterPro" id="IPR001544">
    <property type="entry name" value="Aminotrans_IV"/>
</dbReference>
<comment type="cofactor">
    <cofactor evidence="1 11">
        <name>pyridoxal 5'-phosphate</name>
        <dbReference type="ChEBI" id="CHEBI:597326"/>
    </cofactor>
</comment>
<evidence type="ECO:0000256" key="1">
    <source>
        <dbReference type="ARBA" id="ARBA00001933"/>
    </source>
</evidence>
<dbReference type="InterPro" id="IPR018300">
    <property type="entry name" value="Aminotrans_IV_CS"/>
</dbReference>
<dbReference type="PANTHER" id="PTHR42743">
    <property type="entry name" value="AMINO-ACID AMINOTRANSFERASE"/>
    <property type="match status" value="1"/>
</dbReference>
<evidence type="ECO:0000256" key="8">
    <source>
        <dbReference type="ARBA" id="ARBA00022898"/>
    </source>
</evidence>
<dbReference type="NCBIfam" id="TIGR01121">
    <property type="entry name" value="D_amino_aminoT"/>
    <property type="match status" value="1"/>
</dbReference>
<dbReference type="Pfam" id="PF01063">
    <property type="entry name" value="Aminotran_4"/>
    <property type="match status" value="1"/>
</dbReference>
<dbReference type="InterPro" id="IPR036038">
    <property type="entry name" value="Aminotransferase-like"/>
</dbReference>
<dbReference type="GO" id="GO:0030170">
    <property type="term" value="F:pyridoxal phosphate binding"/>
    <property type="evidence" value="ECO:0007669"/>
    <property type="project" value="InterPro"/>
</dbReference>
<dbReference type="Gene3D" id="3.20.10.10">
    <property type="entry name" value="D-amino Acid Aminotransferase, subunit A, domain 2"/>
    <property type="match status" value="1"/>
</dbReference>
<keyword evidence="14" id="KW-1185">Reference proteome</keyword>
<accession>A0A3R9QP57</accession>
<dbReference type="OrthoDB" id="9805628at2"/>
<dbReference type="InterPro" id="IPR005784">
    <property type="entry name" value="D_amino_transT"/>
</dbReference>
<evidence type="ECO:0000256" key="12">
    <source>
        <dbReference type="RuleBase" id="RU004520"/>
    </source>
</evidence>
<protein>
    <recommendedName>
        <fullName evidence="5 12">D-alanine aminotransferase</fullName>
        <ecNumber evidence="4 12">2.6.1.21</ecNumber>
    </recommendedName>
</protein>
<dbReference type="InterPro" id="IPR043131">
    <property type="entry name" value="BCAT-like_N"/>
</dbReference>
<evidence type="ECO:0000256" key="10">
    <source>
        <dbReference type="RuleBase" id="RU004106"/>
    </source>
</evidence>
<evidence type="ECO:0000313" key="14">
    <source>
        <dbReference type="Proteomes" id="UP000275076"/>
    </source>
</evidence>
<dbReference type="PROSITE" id="PS00770">
    <property type="entry name" value="AA_TRANSFER_CLASS_4"/>
    <property type="match status" value="1"/>
</dbReference>
<dbReference type="GO" id="GO:0046394">
    <property type="term" value="P:carboxylic acid biosynthetic process"/>
    <property type="evidence" value="ECO:0007669"/>
    <property type="project" value="UniProtKB-ARBA"/>
</dbReference>
<dbReference type="SUPFAM" id="SSF56752">
    <property type="entry name" value="D-aminoacid aminotransferase-like PLP-dependent enzymes"/>
    <property type="match status" value="1"/>
</dbReference>
<evidence type="ECO:0000256" key="6">
    <source>
        <dbReference type="ARBA" id="ARBA00022576"/>
    </source>
</evidence>
<evidence type="ECO:0000256" key="9">
    <source>
        <dbReference type="ARBA" id="ARBA00047911"/>
    </source>
</evidence>
<dbReference type="GO" id="GO:0008652">
    <property type="term" value="P:amino acid biosynthetic process"/>
    <property type="evidence" value="ECO:0007669"/>
    <property type="project" value="UniProtKB-ARBA"/>
</dbReference>
<gene>
    <name evidence="13" type="primary">dat</name>
    <name evidence="13" type="ORF">D7Z54_05230</name>
</gene>
<evidence type="ECO:0000256" key="11">
    <source>
        <dbReference type="RuleBase" id="RU004516"/>
    </source>
</evidence>
<proteinExistence type="inferred from homology"/>
<name>A0A3R9QP57_9BACI</name>
<comment type="similarity">
    <text evidence="2 10">Belongs to the class-IV pyridoxal-phosphate-dependent aminotransferase family.</text>
</comment>
<dbReference type="Gene3D" id="3.30.470.10">
    <property type="match status" value="1"/>
</dbReference>
<dbReference type="AlphaFoldDB" id="A0A3R9QP57"/>
<comment type="caution">
    <text evidence="13">The sequence shown here is derived from an EMBL/GenBank/DDBJ whole genome shotgun (WGS) entry which is preliminary data.</text>
</comment>
<dbReference type="FunFam" id="3.20.10.10:FF:000002">
    <property type="entry name" value="D-alanine aminotransferase"/>
    <property type="match status" value="1"/>
</dbReference>
<organism evidence="13 14">
    <name type="scientific">Salibacterium salarium</name>
    <dbReference type="NCBI Taxonomy" id="284579"/>
    <lineage>
        <taxon>Bacteria</taxon>
        <taxon>Bacillati</taxon>
        <taxon>Bacillota</taxon>
        <taxon>Bacilli</taxon>
        <taxon>Bacillales</taxon>
        <taxon>Bacillaceae</taxon>
    </lineage>
</organism>
<dbReference type="GO" id="GO:0047810">
    <property type="term" value="F:D-alanine-2-oxoglutarate aminotransferase activity"/>
    <property type="evidence" value="ECO:0007669"/>
    <property type="project" value="UniProtKB-EC"/>
</dbReference>
<dbReference type="RefSeq" id="WP_125554777.1">
    <property type="nucleotide sequence ID" value="NZ_RBVX01000003.1"/>
</dbReference>
<comment type="catalytic activity">
    <reaction evidence="9 12">
        <text>D-alanine + 2-oxoglutarate = D-glutamate + pyruvate</text>
        <dbReference type="Rhea" id="RHEA:15869"/>
        <dbReference type="ChEBI" id="CHEBI:15361"/>
        <dbReference type="ChEBI" id="CHEBI:16810"/>
        <dbReference type="ChEBI" id="CHEBI:29986"/>
        <dbReference type="ChEBI" id="CHEBI:57416"/>
        <dbReference type="EC" id="2.6.1.21"/>
    </reaction>
</comment>
<reference evidence="13 14" key="1">
    <citation type="submission" date="2018-10" db="EMBL/GenBank/DDBJ databases">
        <title>Draft genome sequence of Bacillus salarius IM0101, isolated from a hypersaline soil in Inner Mongolia, China.</title>
        <authorList>
            <person name="Yamprayoonswat W."/>
            <person name="Boonvisut S."/>
            <person name="Jumpathong W."/>
            <person name="Sittihan S."/>
            <person name="Ruangsuj P."/>
            <person name="Wanthongcharoen S."/>
            <person name="Thongpramul N."/>
            <person name="Pimmason S."/>
            <person name="Yu B."/>
            <person name="Yasawong M."/>
        </authorList>
    </citation>
    <scope>NUCLEOTIDE SEQUENCE [LARGE SCALE GENOMIC DNA]</scope>
    <source>
        <strain evidence="13 14">IM0101</strain>
    </source>
</reference>